<comment type="caution">
    <text evidence="1">The sequence shown here is derived from an EMBL/GenBank/DDBJ whole genome shotgun (WGS) entry which is preliminary data.</text>
</comment>
<dbReference type="Proteomes" id="UP001177670">
    <property type="component" value="Unassembled WGS sequence"/>
</dbReference>
<sequence>MQEPFWIVQKIILQLLKELLAELNLKKRKKKKEEENPRVGGVTKRLKNSDTVEMFSEDSSVAEDLGNNNCSTVAIIITMNVNNEAADKSSNISFRRNVKGIVLQRLREIQVILKKTS</sequence>
<evidence type="ECO:0000313" key="1">
    <source>
        <dbReference type="EMBL" id="KAK1125618.1"/>
    </source>
</evidence>
<proteinExistence type="predicted"/>
<evidence type="ECO:0000313" key="2">
    <source>
        <dbReference type="Proteomes" id="UP001177670"/>
    </source>
</evidence>
<accession>A0AA40FVH0</accession>
<reference evidence="1" key="1">
    <citation type="submission" date="2021-10" db="EMBL/GenBank/DDBJ databases">
        <title>Melipona bicolor Genome sequencing and assembly.</title>
        <authorList>
            <person name="Araujo N.S."/>
            <person name="Arias M.C."/>
        </authorList>
    </citation>
    <scope>NUCLEOTIDE SEQUENCE</scope>
    <source>
        <strain evidence="1">USP_2M_L1-L4_2017</strain>
        <tissue evidence="1">Whole body</tissue>
    </source>
</reference>
<name>A0AA40FVH0_9HYME</name>
<keyword evidence="2" id="KW-1185">Reference proteome</keyword>
<organism evidence="1 2">
    <name type="scientific">Melipona bicolor</name>
    <dbReference type="NCBI Taxonomy" id="60889"/>
    <lineage>
        <taxon>Eukaryota</taxon>
        <taxon>Metazoa</taxon>
        <taxon>Ecdysozoa</taxon>
        <taxon>Arthropoda</taxon>
        <taxon>Hexapoda</taxon>
        <taxon>Insecta</taxon>
        <taxon>Pterygota</taxon>
        <taxon>Neoptera</taxon>
        <taxon>Endopterygota</taxon>
        <taxon>Hymenoptera</taxon>
        <taxon>Apocrita</taxon>
        <taxon>Aculeata</taxon>
        <taxon>Apoidea</taxon>
        <taxon>Anthophila</taxon>
        <taxon>Apidae</taxon>
        <taxon>Melipona</taxon>
    </lineage>
</organism>
<gene>
    <name evidence="1" type="ORF">K0M31_005179</name>
</gene>
<protein>
    <submittedName>
        <fullName evidence="1">Uncharacterized protein</fullName>
    </submittedName>
</protein>
<dbReference type="EMBL" id="JAHYIQ010000015">
    <property type="protein sequence ID" value="KAK1125618.1"/>
    <property type="molecule type" value="Genomic_DNA"/>
</dbReference>
<dbReference type="AlphaFoldDB" id="A0AA40FVH0"/>